<sequence length="379" mass="41754">MKLQNLFALSALSLWGADGRTACSQKVLSSPCRESDPLYAGAIPDSENPLVVTEMPDHVRPYVLRHLTGTTVAVGATIFRLLVTGASSDSKLSLLSIYGSGGPRIATHYHTRFFETFFCVKGRVRAWENNAGRELIAGDFGAAPPTTFHSFQLLEPDTHLAAFIAPAGLDRFFMTVGESWNSTSGSSFSPDAPRPFPDDKFNGEASRFDVNIDEGYFLNYDLTNATTEDGQTSWHQSSNALLGKPRSYYIANNWGPKYLERSLGQIVQPLATRAKSDGNMTLATITLRQRLPHDDVKLLKFLDSQAFQVLEGLFTVSLNGTNTTLAGGDVVFIPAKTEFRYWSSAKFTKVYLGTAGRGLDSWLLERAEKWDHAVFPAEM</sequence>
<accession>J5J5W4</accession>
<dbReference type="Gene3D" id="2.60.120.10">
    <property type="entry name" value="Jelly Rolls"/>
    <property type="match status" value="2"/>
</dbReference>
<gene>
    <name evidence="2" type="ORF">BBA_09104</name>
</gene>
<dbReference type="GO" id="GO:0051213">
    <property type="term" value="F:dioxygenase activity"/>
    <property type="evidence" value="ECO:0007669"/>
    <property type="project" value="UniProtKB-KW"/>
</dbReference>
<dbReference type="EMBL" id="JH725194">
    <property type="protein sequence ID" value="EJP61948.1"/>
    <property type="molecule type" value="Genomic_DNA"/>
</dbReference>
<keyword evidence="2" id="KW-0223">Dioxygenase</keyword>
<dbReference type="STRING" id="655819.J5J5W4"/>
<keyword evidence="1" id="KW-0732">Signal</keyword>
<keyword evidence="3" id="KW-1185">Reference proteome</keyword>
<evidence type="ECO:0000313" key="3">
    <source>
        <dbReference type="Proteomes" id="UP000002762"/>
    </source>
</evidence>
<organism evidence="2 3">
    <name type="scientific">Beauveria bassiana (strain ARSEF 2860)</name>
    <name type="common">White muscardine disease fungus</name>
    <name type="synonym">Tritirachium shiotae</name>
    <dbReference type="NCBI Taxonomy" id="655819"/>
    <lineage>
        <taxon>Eukaryota</taxon>
        <taxon>Fungi</taxon>
        <taxon>Dikarya</taxon>
        <taxon>Ascomycota</taxon>
        <taxon>Pezizomycotina</taxon>
        <taxon>Sordariomycetes</taxon>
        <taxon>Hypocreomycetidae</taxon>
        <taxon>Hypocreales</taxon>
        <taxon>Cordycipitaceae</taxon>
        <taxon>Beauveria</taxon>
    </lineage>
</organism>
<keyword evidence="2" id="KW-0560">Oxidoreductase</keyword>
<dbReference type="AlphaFoldDB" id="J5J5W4"/>
<dbReference type="InParanoid" id="J5J5W4"/>
<dbReference type="HOGENOM" id="CLU_060566_0_0_1"/>
<dbReference type="SUPFAM" id="SSF51182">
    <property type="entry name" value="RmlC-like cupins"/>
    <property type="match status" value="1"/>
</dbReference>
<dbReference type="RefSeq" id="XP_008602423.1">
    <property type="nucleotide sequence ID" value="XM_008604201.1"/>
</dbReference>
<dbReference type="InterPro" id="IPR011051">
    <property type="entry name" value="RmlC_Cupin_sf"/>
</dbReference>
<name>J5J5W4_BEAB2</name>
<dbReference type="GeneID" id="19892116"/>
<evidence type="ECO:0000256" key="1">
    <source>
        <dbReference type="SAM" id="SignalP"/>
    </source>
</evidence>
<protein>
    <submittedName>
        <fullName evidence="2">Quercetin 2,3-dioxygenase</fullName>
    </submittedName>
</protein>
<dbReference type="Proteomes" id="UP000002762">
    <property type="component" value="Unassembled WGS sequence"/>
</dbReference>
<dbReference type="InterPro" id="IPR053146">
    <property type="entry name" value="QDO-like"/>
</dbReference>
<proteinExistence type="predicted"/>
<dbReference type="PANTHER" id="PTHR36440">
    <property type="entry name" value="PUTATIVE (AFU_ORTHOLOGUE AFUA_8G07350)-RELATED"/>
    <property type="match status" value="1"/>
</dbReference>
<dbReference type="PANTHER" id="PTHR36440:SF1">
    <property type="entry name" value="PUTATIVE (AFU_ORTHOLOGUE AFUA_8G07350)-RELATED"/>
    <property type="match status" value="1"/>
</dbReference>
<feature type="chain" id="PRO_5003783602" evidence="1">
    <location>
        <begin position="20"/>
        <end position="379"/>
    </location>
</feature>
<feature type="signal peptide" evidence="1">
    <location>
        <begin position="1"/>
        <end position="19"/>
    </location>
</feature>
<dbReference type="CDD" id="cd20281">
    <property type="entry name" value="cupin_QDO_C"/>
    <property type="match status" value="1"/>
</dbReference>
<reference evidence="2 3" key="1">
    <citation type="journal article" date="2012" name="Sci. Rep.">
        <title>Genomic perspectives on the evolution of fungal entomopathogenicity in Beauveria bassiana.</title>
        <authorList>
            <person name="Xiao G."/>
            <person name="Ying S.H."/>
            <person name="Zheng P."/>
            <person name="Wang Z.L."/>
            <person name="Zhang S."/>
            <person name="Xie X.Q."/>
            <person name="Shang Y."/>
            <person name="St Leger R.J."/>
            <person name="Zhao G.P."/>
            <person name="Wang C."/>
            <person name="Feng M.G."/>
        </authorList>
    </citation>
    <scope>NUCLEOTIDE SEQUENCE [LARGE SCALE GENOMIC DNA]</scope>
    <source>
        <strain evidence="2 3">ARSEF 2860</strain>
    </source>
</reference>
<dbReference type="CDD" id="cd02215">
    <property type="entry name" value="cupin_QDO_N_C"/>
    <property type="match status" value="1"/>
</dbReference>
<dbReference type="InterPro" id="IPR014710">
    <property type="entry name" value="RmlC-like_jellyroll"/>
</dbReference>
<evidence type="ECO:0000313" key="2">
    <source>
        <dbReference type="EMBL" id="EJP61948.1"/>
    </source>
</evidence>